<dbReference type="InterPro" id="IPR010982">
    <property type="entry name" value="Lambda_DNA-bd_dom_sf"/>
</dbReference>
<name>A0A0P9KJ12_9PSED</name>
<dbReference type="GO" id="GO:0003677">
    <property type="term" value="F:DNA binding"/>
    <property type="evidence" value="ECO:0007669"/>
    <property type="project" value="InterPro"/>
</dbReference>
<evidence type="ECO:0008006" key="3">
    <source>
        <dbReference type="Google" id="ProtNLM"/>
    </source>
</evidence>
<dbReference type="GeneID" id="65074739"/>
<dbReference type="AlphaFoldDB" id="A0A0P9KJ12"/>
<accession>A0A0P9KJ12</accession>
<sequence>MTYDEALKYFGTGRAIGDALAVTSSRVSQCRTAGGFSYPMQCVLEKESSGALVARREDDPASASRTTAA</sequence>
<evidence type="ECO:0000313" key="1">
    <source>
        <dbReference type="EMBL" id="RMM14561.1"/>
    </source>
</evidence>
<dbReference type="Proteomes" id="UP000278587">
    <property type="component" value="Unassembled WGS sequence"/>
</dbReference>
<dbReference type="EMBL" id="RBOC01000025">
    <property type="protein sequence ID" value="RMM14561.1"/>
    <property type="molecule type" value="Genomic_DNA"/>
</dbReference>
<protein>
    <recommendedName>
        <fullName evidence="3">DNA-binding protein</fullName>
    </recommendedName>
</protein>
<gene>
    <name evidence="1" type="ORF">ALQ84_00604</name>
</gene>
<evidence type="ECO:0000313" key="2">
    <source>
        <dbReference type="Proteomes" id="UP000278587"/>
    </source>
</evidence>
<organism evidence="1 2">
    <name type="scientific">Pseudomonas caricapapayae</name>
    <dbReference type="NCBI Taxonomy" id="46678"/>
    <lineage>
        <taxon>Bacteria</taxon>
        <taxon>Pseudomonadati</taxon>
        <taxon>Pseudomonadota</taxon>
        <taxon>Gammaproteobacteria</taxon>
        <taxon>Pseudomonadales</taxon>
        <taxon>Pseudomonadaceae</taxon>
        <taxon>Pseudomonas</taxon>
    </lineage>
</organism>
<dbReference type="Gene3D" id="1.10.260.40">
    <property type="entry name" value="lambda repressor-like DNA-binding domains"/>
    <property type="match status" value="1"/>
</dbReference>
<dbReference type="RefSeq" id="WP_024420198.1">
    <property type="nucleotide sequence ID" value="NZ_LJPW01000018.1"/>
</dbReference>
<comment type="caution">
    <text evidence="1">The sequence shown here is derived from an EMBL/GenBank/DDBJ whole genome shotgun (WGS) entry which is preliminary data.</text>
</comment>
<reference evidence="1 2" key="1">
    <citation type="submission" date="2018-08" db="EMBL/GenBank/DDBJ databases">
        <title>Recombination of ecologically and evolutionarily significant loci maintains genetic cohesion in the Pseudomonas syringae species complex.</title>
        <authorList>
            <person name="Dillon M."/>
            <person name="Thakur S."/>
            <person name="Almeida R.N.D."/>
            <person name="Weir B.S."/>
            <person name="Guttman D.S."/>
        </authorList>
    </citation>
    <scope>NUCLEOTIDE SEQUENCE [LARGE SCALE GENOMIC DNA]</scope>
    <source>
        <strain evidence="1 2">ICMP 4086</strain>
    </source>
</reference>
<proteinExistence type="predicted"/>
<dbReference type="OrthoDB" id="6964503at2"/>